<proteinExistence type="predicted"/>
<organism evidence="4 5">
    <name type="scientific">Limnoraphis robusta CCNP1315</name>
    <dbReference type="NCBI Taxonomy" id="3110306"/>
    <lineage>
        <taxon>Bacteria</taxon>
        <taxon>Bacillati</taxon>
        <taxon>Cyanobacteriota</taxon>
        <taxon>Cyanophyceae</taxon>
        <taxon>Oscillatoriophycideae</taxon>
        <taxon>Oscillatoriales</taxon>
        <taxon>Sirenicapillariaceae</taxon>
        <taxon>Limnoraphis</taxon>
    </lineage>
</organism>
<evidence type="ECO:0000313" key="4">
    <source>
        <dbReference type="EMBL" id="MEA5523217.1"/>
    </source>
</evidence>
<keyword evidence="2" id="KW-0472">Membrane</keyword>
<dbReference type="InterPro" id="IPR019734">
    <property type="entry name" value="TPR_rpt"/>
</dbReference>
<evidence type="ECO:0000259" key="3">
    <source>
        <dbReference type="Pfam" id="PF12770"/>
    </source>
</evidence>
<dbReference type="PROSITE" id="PS50005">
    <property type="entry name" value="TPR"/>
    <property type="match status" value="1"/>
</dbReference>
<keyword evidence="1" id="KW-0802">TPR repeat</keyword>
<dbReference type="PANTHER" id="PTHR10098">
    <property type="entry name" value="RAPSYN-RELATED"/>
    <property type="match status" value="1"/>
</dbReference>
<protein>
    <submittedName>
        <fullName evidence="4">CHAT domain-containing protein</fullName>
    </submittedName>
</protein>
<evidence type="ECO:0000256" key="1">
    <source>
        <dbReference type="PROSITE-ProRule" id="PRU00339"/>
    </source>
</evidence>
<dbReference type="SMART" id="SM00028">
    <property type="entry name" value="TPR"/>
    <property type="match status" value="5"/>
</dbReference>
<accession>A0ABU5U7N4</accession>
<dbReference type="InterPro" id="IPR011990">
    <property type="entry name" value="TPR-like_helical_dom_sf"/>
</dbReference>
<dbReference type="PROSITE" id="PS51257">
    <property type="entry name" value="PROKAR_LIPOPROTEIN"/>
    <property type="match status" value="1"/>
</dbReference>
<dbReference type="EMBL" id="JAYGHT010000205">
    <property type="protein sequence ID" value="MEA5523217.1"/>
    <property type="molecule type" value="Genomic_DNA"/>
</dbReference>
<dbReference type="PANTHER" id="PTHR10098:SF112">
    <property type="entry name" value="SLR0380 PROTEIN"/>
    <property type="match status" value="1"/>
</dbReference>
<keyword evidence="2" id="KW-0812">Transmembrane</keyword>
<dbReference type="InterPro" id="IPR024983">
    <property type="entry name" value="CHAT_dom"/>
</dbReference>
<dbReference type="SUPFAM" id="SSF48452">
    <property type="entry name" value="TPR-like"/>
    <property type="match status" value="1"/>
</dbReference>
<keyword evidence="5" id="KW-1185">Reference proteome</keyword>
<feature type="domain" description="CHAT" evidence="3">
    <location>
        <begin position="654"/>
        <end position="925"/>
    </location>
</feature>
<dbReference type="RefSeq" id="WP_323272992.1">
    <property type="nucleotide sequence ID" value="NZ_JAYGHT010000205.1"/>
</dbReference>
<name>A0ABU5U7N4_9CYAN</name>
<keyword evidence="2" id="KW-1133">Transmembrane helix</keyword>
<feature type="transmembrane region" description="Helical" evidence="2">
    <location>
        <begin position="7"/>
        <end position="31"/>
    </location>
</feature>
<evidence type="ECO:0000313" key="5">
    <source>
        <dbReference type="Proteomes" id="UP001301728"/>
    </source>
</evidence>
<dbReference type="Proteomes" id="UP001301728">
    <property type="component" value="Unassembled WGS sequence"/>
</dbReference>
<reference evidence="4 5" key="1">
    <citation type="submission" date="2023-12" db="EMBL/GenBank/DDBJ databases">
        <title>Baltic Sea Cyanobacteria.</title>
        <authorList>
            <person name="Delbaje E."/>
            <person name="Fewer D.P."/>
            <person name="Shishido T.K."/>
        </authorList>
    </citation>
    <scope>NUCLEOTIDE SEQUENCE [LARGE SCALE GENOMIC DNA]</scope>
    <source>
        <strain evidence="4 5">CCNP 1315</strain>
    </source>
</reference>
<dbReference type="Gene3D" id="1.25.40.10">
    <property type="entry name" value="Tetratricopeptide repeat domain"/>
    <property type="match status" value="2"/>
</dbReference>
<comment type="caution">
    <text evidence="4">The sequence shown here is derived from an EMBL/GenBank/DDBJ whole genome shotgun (WGS) entry which is preliminary data.</text>
</comment>
<gene>
    <name evidence="4" type="ORF">VB854_30220</name>
</gene>
<dbReference type="Pfam" id="PF12770">
    <property type="entry name" value="CHAT"/>
    <property type="match status" value="1"/>
</dbReference>
<feature type="repeat" description="TPR" evidence="1">
    <location>
        <begin position="145"/>
        <end position="178"/>
    </location>
</feature>
<evidence type="ECO:0000256" key="2">
    <source>
        <dbReference type="SAM" id="Phobius"/>
    </source>
</evidence>
<sequence>MITQKSLLSILTKILYLVLWVLLGFFLAMGLSCQKPVMGFELSTFPSLFKTASITPLKPQYSISQLEQQGRDFYQAGDFEKAVQLWTEVATTETDKLKQAIALGNLSLSLQKLGKWEEAAQAIQKSLELLHSVSNNNNRQIATLAQAFNIQGNLYFSLGEYNKALETWQLAETTYQQTQNQNGIIQSLLNQAQALQGLGLYRRAEKTLIEVQDILKLQPDSVLKVSQLRSLSNILRLLGNLGKIDYIDSSSCLILESYSVKNSTSTELSAGVVGLELLETAQQLQSPQEIKDAQFNLANTARAIYQQQKELDNLTLAKKSAQMALNCYQQAVKSSAVITEIRARLNHLSLLLELTEGLDSEKDADFLNNVQSQIEFEKENWQSIESKINNLPLGRTAIYAKLDLVQSLMKLALYQPLLYQNIEQLLLTTIQQAKKLGDSRVQSYALGYLGQLYEQRQQWQEAKLYTQDALFLAQSIQAEEIVYQWQWQFGRILKNQLPLDTKSVILAYNGAVKTLQSLRKDLVAIRQDVQFDFRDRVEPVYREFVDLLLISETPSLENLKQAREVIEDLQLAELDNFFQDACLEAEPQPIDQIDTNAVVIYGIVLENRLEIIASLPNNQLFHYRTPVSKIELINTLKQLRFQLQKPYAYQEIKRLSEQVYRWLLEPLETQLKADETLVFVLDDELRNIPMTALYDGKQYLIEKHPVVIQPGLQLLDPKPINRPVNALSAGLVEPPEEFRQQFASLLNVPQELQKIQDIIINSEQLLNEEFNRQNLEKTMSSQAFQVIHLATHGQFSSQAEKTFILASDGPINIKQMDEFFRSWEEKKTNIIDLLVLSACETAPGDNRAVLGLAGMAVRAGARSTIASLWSLNDQSATEFMGHFYEQLIQGKSRAEALRQAQLAFLKEKNRYDAPLFWAPYILVGDWR</sequence>